<dbReference type="RefSeq" id="WP_203932535.1">
    <property type="nucleotide sequence ID" value="NZ_BOPH01000104.1"/>
</dbReference>
<evidence type="ECO:0000313" key="2">
    <source>
        <dbReference type="Proteomes" id="UP000635606"/>
    </source>
</evidence>
<comment type="caution">
    <text evidence="1">The sequence shown here is derived from an EMBL/GenBank/DDBJ whole genome shotgun (WGS) entry which is preliminary data.</text>
</comment>
<dbReference type="PANTHER" id="PTHR40036">
    <property type="entry name" value="MACROCIN O-METHYLTRANSFERASE"/>
    <property type="match status" value="1"/>
</dbReference>
<accession>A0A8J4A4Q0</accession>
<dbReference type="Proteomes" id="UP000635606">
    <property type="component" value="Unassembled WGS sequence"/>
</dbReference>
<dbReference type="InterPro" id="IPR029063">
    <property type="entry name" value="SAM-dependent_MTases_sf"/>
</dbReference>
<proteinExistence type="predicted"/>
<organism evidence="1 2">
    <name type="scientific">Virgisporangium ochraceum</name>
    <dbReference type="NCBI Taxonomy" id="65505"/>
    <lineage>
        <taxon>Bacteria</taxon>
        <taxon>Bacillati</taxon>
        <taxon>Actinomycetota</taxon>
        <taxon>Actinomycetes</taxon>
        <taxon>Micromonosporales</taxon>
        <taxon>Micromonosporaceae</taxon>
        <taxon>Virgisporangium</taxon>
    </lineage>
</organism>
<keyword evidence="2" id="KW-1185">Reference proteome</keyword>
<dbReference type="Gene3D" id="3.40.50.150">
    <property type="entry name" value="Vaccinia Virus protein VP39"/>
    <property type="match status" value="1"/>
</dbReference>
<protein>
    <recommendedName>
        <fullName evidence="3">Methyltransferase</fullName>
    </recommendedName>
</protein>
<dbReference type="EMBL" id="BOPH01000104">
    <property type="protein sequence ID" value="GIJ72681.1"/>
    <property type="molecule type" value="Genomic_DNA"/>
</dbReference>
<name>A0A8J4A4Q0_9ACTN</name>
<reference evidence="1" key="1">
    <citation type="submission" date="2021-01" db="EMBL/GenBank/DDBJ databases">
        <title>Whole genome shotgun sequence of Virgisporangium ochraceum NBRC 16418.</title>
        <authorList>
            <person name="Komaki H."/>
            <person name="Tamura T."/>
        </authorList>
    </citation>
    <scope>NUCLEOTIDE SEQUENCE</scope>
    <source>
        <strain evidence="1">NBRC 16418</strain>
    </source>
</reference>
<dbReference type="Pfam" id="PF05711">
    <property type="entry name" value="TylF"/>
    <property type="match status" value="1"/>
</dbReference>
<gene>
    <name evidence="1" type="ORF">Voc01_075980</name>
</gene>
<evidence type="ECO:0000313" key="1">
    <source>
        <dbReference type="EMBL" id="GIJ72681.1"/>
    </source>
</evidence>
<evidence type="ECO:0008006" key="3">
    <source>
        <dbReference type="Google" id="ProtNLM"/>
    </source>
</evidence>
<dbReference type="SUPFAM" id="SSF53335">
    <property type="entry name" value="S-adenosyl-L-methionine-dependent methyltransferases"/>
    <property type="match status" value="1"/>
</dbReference>
<dbReference type="InterPro" id="IPR008884">
    <property type="entry name" value="TylF_MeTrfase"/>
</dbReference>
<dbReference type="PANTHER" id="PTHR40036:SF1">
    <property type="entry name" value="MACROCIN O-METHYLTRANSFERASE"/>
    <property type="match status" value="1"/>
</dbReference>
<dbReference type="AlphaFoldDB" id="A0A8J4A4Q0"/>
<sequence>MSVRLDDLEAWLLDEHAGTVDPDRLTVVRSELTRMVGESVAGVVVELGCFRGAMSVWMRAVLDDAGDTDREIWVFDSFRGLPEPGEHDSDHLGAGEIATTVPDFLATHDKWQLRYPVIHEGWFEETLPRALTQPIAFAYLDGDFYDSILVSLEHTVPLLSRKGALIIDDYADVERNPRAWNGLPGVKRASDHYFGLPSPVEVVAGTGDLAFGRYRR</sequence>